<dbReference type="Proteomes" id="UP000694551">
    <property type="component" value="Unplaced"/>
</dbReference>
<feature type="domain" description="DUF4657" evidence="2">
    <location>
        <begin position="11"/>
        <end position="154"/>
    </location>
</feature>
<reference evidence="3" key="2">
    <citation type="submission" date="2025-09" db="UniProtKB">
        <authorList>
            <consortium name="Ensembl"/>
        </authorList>
    </citation>
    <scope>IDENTIFICATION</scope>
</reference>
<evidence type="ECO:0000313" key="3">
    <source>
        <dbReference type="Ensembl" id="ENSSOCP00000005574.1"/>
    </source>
</evidence>
<dbReference type="Pfam" id="PF15552">
    <property type="entry name" value="DUF4657"/>
    <property type="match status" value="1"/>
</dbReference>
<proteinExistence type="predicted"/>
<dbReference type="Ensembl" id="ENSSOCT00000005732.1">
    <property type="protein sequence ID" value="ENSSOCP00000005574.1"/>
    <property type="gene ID" value="ENSSOCG00000004309.1"/>
</dbReference>
<dbReference type="InterPro" id="IPR027958">
    <property type="entry name" value="DUF4657"/>
</dbReference>
<evidence type="ECO:0000256" key="1">
    <source>
        <dbReference type="SAM" id="MobiDB-lite"/>
    </source>
</evidence>
<feature type="compositionally biased region" description="Polar residues" evidence="1">
    <location>
        <begin position="1"/>
        <end position="19"/>
    </location>
</feature>
<keyword evidence="4" id="KW-1185">Reference proteome</keyword>
<evidence type="ECO:0000313" key="4">
    <source>
        <dbReference type="Proteomes" id="UP000694551"/>
    </source>
</evidence>
<name>A0A8D0ETS7_STROC</name>
<protein>
    <recommendedName>
        <fullName evidence="2">DUF4657 domain-containing protein</fullName>
    </recommendedName>
</protein>
<feature type="compositionally biased region" description="Basic residues" evidence="1">
    <location>
        <begin position="41"/>
        <end position="58"/>
    </location>
</feature>
<evidence type="ECO:0000259" key="2">
    <source>
        <dbReference type="Pfam" id="PF15552"/>
    </source>
</evidence>
<dbReference type="PANTHER" id="PTHR37336:SF1">
    <property type="entry name" value="SIMILAR TO 9930012K11RIK PROTEIN"/>
    <property type="match status" value="1"/>
</dbReference>
<organism evidence="3 4">
    <name type="scientific">Strix occidentalis caurina</name>
    <name type="common">northern spotted owl</name>
    <dbReference type="NCBI Taxonomy" id="311401"/>
    <lineage>
        <taxon>Eukaryota</taxon>
        <taxon>Metazoa</taxon>
        <taxon>Chordata</taxon>
        <taxon>Craniata</taxon>
        <taxon>Vertebrata</taxon>
        <taxon>Euteleostomi</taxon>
        <taxon>Archelosauria</taxon>
        <taxon>Archosauria</taxon>
        <taxon>Dinosauria</taxon>
        <taxon>Saurischia</taxon>
        <taxon>Theropoda</taxon>
        <taxon>Coelurosauria</taxon>
        <taxon>Aves</taxon>
        <taxon>Neognathae</taxon>
        <taxon>Neoaves</taxon>
        <taxon>Telluraves</taxon>
        <taxon>Strigiformes</taxon>
        <taxon>Strigidae</taxon>
        <taxon>Strix</taxon>
    </lineage>
</organism>
<feature type="region of interest" description="Disordered" evidence="1">
    <location>
        <begin position="174"/>
        <end position="199"/>
    </location>
</feature>
<feature type="region of interest" description="Disordered" evidence="1">
    <location>
        <begin position="1"/>
        <end position="97"/>
    </location>
</feature>
<accession>A0A8D0ETS7</accession>
<dbReference type="PANTHER" id="PTHR37336">
    <property type="entry name" value="SIMILAR TO 9930012K11RIK PROTEIN"/>
    <property type="match status" value="1"/>
</dbReference>
<sequence>MASNEHSPSTPLGSESSFSLDGLPVEKSPPGEEPGTDRPRPPRKKLVQAAQRSRRQRLPTRCPRQLGRRNVTATADPTGDPRDAEEPGAEGPDGAVSAGEGRVVVAGAWLPGSPRAPRACPQAVPGQGLRYLEHVCQMLERLARLQQDNRLLRQEAADARHSRPDTMVRVGVQGGGDGGPTGFPPPTSLTATSPRQDGRSHWGRVKVLLTRLTRRSLRGGRGGGGMSPSCHRRSWMEEPMDELRCAYRITPHRLTSRRPGAGPQPDTPPTPPFTPFFSFFSKIKPFHCQSVGSFQGDGPLRGDVTLPDPV</sequence>
<feature type="region of interest" description="Disordered" evidence="1">
    <location>
        <begin position="253"/>
        <end position="273"/>
    </location>
</feature>
<dbReference type="AlphaFoldDB" id="A0A8D0ETS7"/>
<reference evidence="3" key="1">
    <citation type="submission" date="2025-08" db="UniProtKB">
        <authorList>
            <consortium name="Ensembl"/>
        </authorList>
    </citation>
    <scope>IDENTIFICATION</scope>
</reference>